<evidence type="ECO:0000256" key="1">
    <source>
        <dbReference type="ARBA" id="ARBA00012528"/>
    </source>
</evidence>
<dbReference type="PANTHER" id="PTHR45138:SF9">
    <property type="entry name" value="DIGUANYLATE CYCLASE DGCM-RELATED"/>
    <property type="match status" value="1"/>
</dbReference>
<dbReference type="RefSeq" id="WP_022771660.1">
    <property type="nucleotide sequence ID" value="NC_022576.1"/>
</dbReference>
<dbReference type="AlphaFoldDB" id="U5N9J5"/>
<dbReference type="EMBL" id="CP004885">
    <property type="protein sequence ID" value="AGX86839.1"/>
    <property type="molecule type" value="Genomic_DNA"/>
</dbReference>
<dbReference type="KEGG" id="cbx:Cenrod_0732"/>
<dbReference type="GO" id="GO:0005886">
    <property type="term" value="C:plasma membrane"/>
    <property type="evidence" value="ECO:0007669"/>
    <property type="project" value="TreeGrafter"/>
</dbReference>
<feature type="transmembrane region" description="Helical" evidence="3">
    <location>
        <begin position="187"/>
        <end position="210"/>
    </location>
</feature>
<dbReference type="PROSITE" id="PS50887">
    <property type="entry name" value="GGDEF"/>
    <property type="match status" value="1"/>
</dbReference>
<gene>
    <name evidence="5" type="ORF">Cenrod_0732</name>
</gene>
<dbReference type="NCBIfam" id="TIGR00254">
    <property type="entry name" value="GGDEF"/>
    <property type="match status" value="1"/>
</dbReference>
<evidence type="ECO:0000313" key="5">
    <source>
        <dbReference type="EMBL" id="AGX86839.1"/>
    </source>
</evidence>
<dbReference type="SUPFAM" id="SSF55073">
    <property type="entry name" value="Nucleotide cyclase"/>
    <property type="match status" value="1"/>
</dbReference>
<feature type="transmembrane region" description="Helical" evidence="3">
    <location>
        <begin position="123"/>
        <end position="140"/>
    </location>
</feature>
<evidence type="ECO:0000313" key="6">
    <source>
        <dbReference type="Proteomes" id="UP000017184"/>
    </source>
</evidence>
<organism evidence="5 6">
    <name type="scientific">Candidatus Symbiobacter mobilis CR</name>
    <dbReference type="NCBI Taxonomy" id="946483"/>
    <lineage>
        <taxon>Bacteria</taxon>
        <taxon>Pseudomonadati</taxon>
        <taxon>Pseudomonadota</taxon>
        <taxon>Betaproteobacteria</taxon>
        <taxon>Burkholderiales</taxon>
        <taxon>Comamonadaceae</taxon>
    </lineage>
</organism>
<dbReference type="GO" id="GO:0043709">
    <property type="term" value="P:cell adhesion involved in single-species biofilm formation"/>
    <property type="evidence" value="ECO:0007669"/>
    <property type="project" value="TreeGrafter"/>
</dbReference>
<evidence type="ECO:0000256" key="3">
    <source>
        <dbReference type="SAM" id="Phobius"/>
    </source>
</evidence>
<dbReference type="HOGENOM" id="CLU_000445_11_1_4"/>
<dbReference type="Proteomes" id="UP000017184">
    <property type="component" value="Chromosome"/>
</dbReference>
<dbReference type="Pfam" id="PF00990">
    <property type="entry name" value="GGDEF"/>
    <property type="match status" value="1"/>
</dbReference>
<dbReference type="GO" id="GO:0052621">
    <property type="term" value="F:diguanylate cyclase activity"/>
    <property type="evidence" value="ECO:0007669"/>
    <property type="project" value="UniProtKB-EC"/>
</dbReference>
<feature type="transmembrane region" description="Helical" evidence="3">
    <location>
        <begin position="98"/>
        <end position="117"/>
    </location>
</feature>
<dbReference type="InterPro" id="IPR000160">
    <property type="entry name" value="GGDEF_dom"/>
</dbReference>
<keyword evidence="3" id="KW-0812">Transmembrane</keyword>
<comment type="catalytic activity">
    <reaction evidence="2">
        <text>2 GTP = 3',3'-c-di-GMP + 2 diphosphate</text>
        <dbReference type="Rhea" id="RHEA:24898"/>
        <dbReference type="ChEBI" id="CHEBI:33019"/>
        <dbReference type="ChEBI" id="CHEBI:37565"/>
        <dbReference type="ChEBI" id="CHEBI:58805"/>
        <dbReference type="EC" id="2.7.7.65"/>
    </reaction>
</comment>
<keyword evidence="3" id="KW-1133">Transmembrane helix</keyword>
<proteinExistence type="predicted"/>
<reference evidence="5 6" key="1">
    <citation type="journal article" date="2013" name="Genome Biol.">
        <title>Genomic analysis reveals key aspects of prokaryotic symbiosis in the phototrophic consortium "Chlorochromatium aggregatum".</title>
        <authorList>
            <person name="Liu Z."/>
            <person name="Muller J."/>
            <person name="Li T."/>
            <person name="Alvey R.M."/>
            <person name="Vogl K."/>
            <person name="Frigaard N.U."/>
            <person name="Rockwell N.C."/>
            <person name="Boyd E.S."/>
            <person name="Tomsho L.P."/>
            <person name="Schuster S.C."/>
            <person name="Henke P."/>
            <person name="Rohde M."/>
            <person name="Overmann J."/>
            <person name="Bryant D.A."/>
        </authorList>
    </citation>
    <scope>NUCLEOTIDE SEQUENCE [LARGE SCALE GENOMIC DNA]</scope>
    <source>
        <strain evidence="5">CR</strain>
    </source>
</reference>
<evidence type="ECO:0000256" key="2">
    <source>
        <dbReference type="ARBA" id="ARBA00034247"/>
    </source>
</evidence>
<dbReference type="FunFam" id="3.30.70.270:FF:000001">
    <property type="entry name" value="Diguanylate cyclase domain protein"/>
    <property type="match status" value="1"/>
</dbReference>
<dbReference type="InterPro" id="IPR043128">
    <property type="entry name" value="Rev_trsase/Diguanyl_cyclase"/>
</dbReference>
<feature type="transmembrane region" description="Helical" evidence="3">
    <location>
        <begin position="38"/>
        <end position="58"/>
    </location>
</feature>
<sequence length="390" mass="42399">MLLDVNTLLVVTVANIVTLALVSPAVMGLRLGAAARAARWSIVVHAVGWACMIASNFWPETWMDRWLSTMAVAGFAVTHWLLYVALAHWLGPRRFRPAVIALSILTPVGYFAVFGSYALRVGWANLLLAVQLLLVTWACFRPTTTLHGPWRMVLAGGMTGIAVLTAGRGVLGAFTDVYPTFLTPHPWNIAAMFLTSLLPVLMNFAVLGGWHEEAETALHKLAITDTLTGLLNRRGWHEVALPLIAHASRLGQPVSLLMIDIDFFKSINDRYGHDAGDRALQAMGALLRENRRAHDVAARIGGEEFCLLLPSCTAEAASDIDQRLRQRLPAIGADLGFPLDFSAGLAVRQPQETLERLMTRADTALYAAKDGGRGCLVSAESPSPQPEKPL</sequence>
<accession>U5N9J5</accession>
<dbReference type="SMART" id="SM00267">
    <property type="entry name" value="GGDEF"/>
    <property type="match status" value="1"/>
</dbReference>
<dbReference type="GO" id="GO:1902201">
    <property type="term" value="P:negative regulation of bacterial-type flagellum-dependent cell motility"/>
    <property type="evidence" value="ECO:0007669"/>
    <property type="project" value="TreeGrafter"/>
</dbReference>
<feature type="domain" description="GGDEF" evidence="4">
    <location>
        <begin position="252"/>
        <end position="381"/>
    </location>
</feature>
<keyword evidence="6" id="KW-1185">Reference proteome</keyword>
<evidence type="ECO:0000259" key="4">
    <source>
        <dbReference type="PROSITE" id="PS50887"/>
    </source>
</evidence>
<dbReference type="Gene3D" id="3.30.70.270">
    <property type="match status" value="1"/>
</dbReference>
<dbReference type="InterPro" id="IPR029787">
    <property type="entry name" value="Nucleotide_cyclase"/>
</dbReference>
<dbReference type="CDD" id="cd01949">
    <property type="entry name" value="GGDEF"/>
    <property type="match status" value="1"/>
</dbReference>
<dbReference type="InterPro" id="IPR050469">
    <property type="entry name" value="Diguanylate_Cyclase"/>
</dbReference>
<dbReference type="STRING" id="946483.Cenrod_0732"/>
<dbReference type="PANTHER" id="PTHR45138">
    <property type="entry name" value="REGULATORY COMPONENTS OF SENSORY TRANSDUCTION SYSTEM"/>
    <property type="match status" value="1"/>
</dbReference>
<feature type="transmembrane region" description="Helical" evidence="3">
    <location>
        <begin position="70"/>
        <end position="91"/>
    </location>
</feature>
<keyword evidence="3" id="KW-0472">Membrane</keyword>
<feature type="transmembrane region" description="Helical" evidence="3">
    <location>
        <begin position="152"/>
        <end position="175"/>
    </location>
</feature>
<protein>
    <recommendedName>
        <fullName evidence="1">diguanylate cyclase</fullName>
        <ecNumber evidence="1">2.7.7.65</ecNumber>
    </recommendedName>
</protein>
<dbReference type="eggNOG" id="COG3706">
    <property type="taxonomic scope" value="Bacteria"/>
</dbReference>
<name>U5N9J5_9BURK</name>
<feature type="transmembrane region" description="Helical" evidence="3">
    <location>
        <begin position="6"/>
        <end position="26"/>
    </location>
</feature>
<dbReference type="EC" id="2.7.7.65" evidence="1"/>